<sequence length="72" mass="8216">MSLARDVFRMVHVRFTLLVVCCCATQSLFCCPMLTTANRFPSLYLPYCLLVPSRPTDLCVYCTLHFLCLCNS</sequence>
<reference evidence="1" key="1">
    <citation type="submission" date="2018-01" db="EMBL/GenBank/DDBJ databases">
        <title>An insight into the sialome of Amazonian anophelines.</title>
        <authorList>
            <person name="Ribeiro J.M."/>
            <person name="Scarpassa V."/>
            <person name="Calvo E."/>
        </authorList>
    </citation>
    <scope>NUCLEOTIDE SEQUENCE</scope>
</reference>
<protein>
    <submittedName>
        <fullName evidence="1">Putative secreted protein</fullName>
    </submittedName>
</protein>
<name>A0A2M4DA11_ANODA</name>
<proteinExistence type="predicted"/>
<accession>A0A2M4DA11</accession>
<organism evidence="1">
    <name type="scientific">Anopheles darlingi</name>
    <name type="common">Mosquito</name>
    <dbReference type="NCBI Taxonomy" id="43151"/>
    <lineage>
        <taxon>Eukaryota</taxon>
        <taxon>Metazoa</taxon>
        <taxon>Ecdysozoa</taxon>
        <taxon>Arthropoda</taxon>
        <taxon>Hexapoda</taxon>
        <taxon>Insecta</taxon>
        <taxon>Pterygota</taxon>
        <taxon>Neoptera</taxon>
        <taxon>Endopterygota</taxon>
        <taxon>Diptera</taxon>
        <taxon>Nematocera</taxon>
        <taxon>Culicoidea</taxon>
        <taxon>Culicidae</taxon>
        <taxon>Anophelinae</taxon>
        <taxon>Anopheles</taxon>
    </lineage>
</organism>
<dbReference type="AlphaFoldDB" id="A0A2M4DA11"/>
<evidence type="ECO:0000313" key="1">
    <source>
        <dbReference type="EMBL" id="MBW74405.1"/>
    </source>
</evidence>
<dbReference type="EMBL" id="GGFL01010227">
    <property type="protein sequence ID" value="MBW74405.1"/>
    <property type="molecule type" value="Transcribed_RNA"/>
</dbReference>